<dbReference type="InterPro" id="IPR033131">
    <property type="entry name" value="Pectinesterase_Asp_AS"/>
</dbReference>
<dbReference type="Gene3D" id="2.160.20.10">
    <property type="entry name" value="Single-stranded right-handed beta-helix, Pectin lyase-like"/>
    <property type="match status" value="2"/>
</dbReference>
<dbReference type="SMART" id="SM00656">
    <property type="entry name" value="Amb_all"/>
    <property type="match status" value="1"/>
</dbReference>
<keyword evidence="5" id="KW-0964">Secreted</keyword>
<dbReference type="InterPro" id="IPR002022">
    <property type="entry name" value="Pec_lyase"/>
</dbReference>
<reference evidence="9 10" key="1">
    <citation type="submission" date="2019-02" db="EMBL/GenBank/DDBJ databases">
        <title>Genomic Encyclopedia of Type Strains, Phase IV (KMG-IV): sequencing the most valuable type-strain genomes for metagenomic binning, comparative biology and taxonomic classification.</title>
        <authorList>
            <person name="Goeker M."/>
        </authorList>
    </citation>
    <scope>NUCLEOTIDE SEQUENCE [LARGE SCALE GENOMIC DNA]</scope>
    <source>
        <strain evidence="9 10">DSM 19570</strain>
    </source>
</reference>
<dbReference type="GO" id="GO:0030599">
    <property type="term" value="F:pectinesterase activity"/>
    <property type="evidence" value="ECO:0007669"/>
    <property type="project" value="InterPro"/>
</dbReference>
<dbReference type="GO" id="GO:0000272">
    <property type="term" value="P:polysaccharide catabolic process"/>
    <property type="evidence" value="ECO:0007669"/>
    <property type="project" value="UniProtKB-KW"/>
</dbReference>
<dbReference type="SUPFAM" id="SSF51126">
    <property type="entry name" value="Pectin lyase-like"/>
    <property type="match status" value="2"/>
</dbReference>
<evidence type="ECO:0000259" key="8">
    <source>
        <dbReference type="SMART" id="SM00656"/>
    </source>
</evidence>
<feature type="region of interest" description="Disordered" evidence="6">
    <location>
        <begin position="388"/>
        <end position="412"/>
    </location>
</feature>
<evidence type="ECO:0000256" key="6">
    <source>
        <dbReference type="SAM" id="MobiDB-lite"/>
    </source>
</evidence>
<dbReference type="PROSITE" id="PS00503">
    <property type="entry name" value="PECTINESTERASE_2"/>
    <property type="match status" value="1"/>
</dbReference>
<feature type="signal peptide" evidence="7">
    <location>
        <begin position="1"/>
        <end position="24"/>
    </location>
</feature>
<accession>A0A4Q7VB81</accession>
<dbReference type="PROSITE" id="PS00800">
    <property type="entry name" value="PECTINESTERASE_1"/>
    <property type="match status" value="1"/>
</dbReference>
<dbReference type="Pfam" id="PF00544">
    <property type="entry name" value="Pectate_lyase_4"/>
    <property type="match status" value="1"/>
</dbReference>
<dbReference type="GO" id="GO:0030570">
    <property type="term" value="F:pectate lyase activity"/>
    <property type="evidence" value="ECO:0007669"/>
    <property type="project" value="InterPro"/>
</dbReference>
<dbReference type="PANTHER" id="PTHR31683:SF18">
    <property type="entry name" value="PECTATE LYASE 21-RELATED"/>
    <property type="match status" value="1"/>
</dbReference>
<keyword evidence="5" id="KW-0119">Carbohydrate metabolism</keyword>
<dbReference type="InterPro" id="IPR000070">
    <property type="entry name" value="Pectinesterase_cat"/>
</dbReference>
<dbReference type="PROSITE" id="PS51257">
    <property type="entry name" value="PROKAR_LIPOPROTEIN"/>
    <property type="match status" value="1"/>
</dbReference>
<keyword evidence="2" id="KW-0063">Aspartyl esterase</keyword>
<dbReference type="InterPro" id="IPR011050">
    <property type="entry name" value="Pectin_lyase_fold/virulence"/>
</dbReference>
<dbReference type="Proteomes" id="UP000293671">
    <property type="component" value="Unassembled WGS sequence"/>
</dbReference>
<dbReference type="AlphaFoldDB" id="A0A4Q7VB81"/>
<feature type="domain" description="Pectate lyase" evidence="8">
    <location>
        <begin position="476"/>
        <end position="712"/>
    </location>
</feature>
<comment type="caution">
    <text evidence="9">The sequence shown here is derived from an EMBL/GenBank/DDBJ whole genome shotgun (WGS) entry which is preliminary data.</text>
</comment>
<evidence type="ECO:0000256" key="7">
    <source>
        <dbReference type="SAM" id="SignalP"/>
    </source>
</evidence>
<keyword evidence="3 5" id="KW-0456">Lyase</keyword>
<dbReference type="GO" id="GO:0042545">
    <property type="term" value="P:cell wall modification"/>
    <property type="evidence" value="ECO:0007669"/>
    <property type="project" value="InterPro"/>
</dbReference>
<dbReference type="PANTHER" id="PTHR31683">
    <property type="entry name" value="PECTATE LYASE 18-RELATED"/>
    <property type="match status" value="1"/>
</dbReference>
<dbReference type="InterPro" id="IPR012334">
    <property type="entry name" value="Pectin_lyas_fold"/>
</dbReference>
<protein>
    <submittedName>
        <fullName evidence="9">Pectin methylesterase-like acyl-CoA thioesterase</fullName>
    </submittedName>
</protein>
<feature type="active site" evidence="4">
    <location>
        <position position="256"/>
    </location>
</feature>
<feature type="compositionally biased region" description="Gly residues" evidence="6">
    <location>
        <begin position="395"/>
        <end position="406"/>
    </location>
</feature>
<feature type="chain" id="PRO_5020890333" evidence="7">
    <location>
        <begin position="25"/>
        <end position="786"/>
    </location>
</feature>
<keyword evidence="10" id="KW-1185">Reference proteome</keyword>
<proteinExistence type="inferred from homology"/>
<evidence type="ECO:0000256" key="5">
    <source>
        <dbReference type="RuleBase" id="RU361173"/>
    </source>
</evidence>
<evidence type="ECO:0000256" key="4">
    <source>
        <dbReference type="PROSITE-ProRule" id="PRU10040"/>
    </source>
</evidence>
<sequence>MNVRGRRCIAAGALLLACTAVLHAQPRPQLEDADAARHTIEQYLGAGPAPWVPEPMGDPGQWKPQFVVATDGSGTHRSVQAALDALPARVSGAPRHYIRIEPGTYREQLCVRDKVPFTLYGGGSEPAQVRIVAGHYNAEPRPRRGVAGSCVADPHADTFGTAGSASVTIVGDAVQVANLSIVNDAMDRVRAGQGYPAGAGESGGAQAVALLTRGDRLQLENLRLLGHQDTFYAARERADAPARVLVRHSLIAGDVDFVFGDATLVIDDSLLLSRAGRRAAGQGGHVLAPSTPAAQSHGFLVQRSRLLAEPGVAVGSVSLGRAWDHGVAAGAWQPALSPNGQALVRDSLLGEHLRSWAASTSRRPFASTGAQANRMAEYRNALLPPAARQTLPEGDGWGSVAGGTSGGADASAEQVLVVRDPRELRAAMALGDRPKIVLVQGRIALGRDEQGRAVGYEALRDPEFDFEAFVRTYDPASWGRRAPQGPQEEARRRSARRQAAQVVLRVPSNTTLLGFGPGAGIDGGMLLLERVQNVIVRNLLISDPHDLFPAWDPLDNGHGEWNSDYDAVSLRGARRVWIDHCSFNDDEPASRQPDVALGRPIQRHDGLLDITQQSDLVTVSWNHFRRHDKTTLVGGSDAHTLDAGQLRVSFHHNLWEELRERTPRVRYGQVHVYNNLFVGRSDSPHPFGYSIGLGYRSAVLSEHNAWELSPDIGAERLVRLLRGEVFEDRGSLLNGQPVDLLATLRAAHPQQQLHGAVDWTPPYRAALDAAQDVPARVRAGAGSGML</sequence>
<evidence type="ECO:0000256" key="1">
    <source>
        <dbReference type="ARBA" id="ARBA00022801"/>
    </source>
</evidence>
<keyword evidence="1" id="KW-0378">Hydrolase</keyword>
<organism evidence="9 10">
    <name type="scientific">Rivibacter subsaxonicus</name>
    <dbReference type="NCBI Taxonomy" id="457575"/>
    <lineage>
        <taxon>Bacteria</taxon>
        <taxon>Pseudomonadati</taxon>
        <taxon>Pseudomonadota</taxon>
        <taxon>Betaproteobacteria</taxon>
        <taxon>Burkholderiales</taxon>
        <taxon>Rivibacter</taxon>
    </lineage>
</organism>
<dbReference type="EMBL" id="SHKP01000010">
    <property type="protein sequence ID" value="RZT91958.1"/>
    <property type="molecule type" value="Genomic_DNA"/>
</dbReference>
<keyword evidence="5" id="KW-0624">Polysaccharide degradation</keyword>
<keyword evidence="7" id="KW-0732">Signal</keyword>
<feature type="region of interest" description="Disordered" evidence="6">
    <location>
        <begin position="477"/>
        <end position="496"/>
    </location>
</feature>
<dbReference type="Pfam" id="PF01095">
    <property type="entry name" value="Pectinesterase"/>
    <property type="match status" value="1"/>
</dbReference>
<evidence type="ECO:0000313" key="10">
    <source>
        <dbReference type="Proteomes" id="UP000293671"/>
    </source>
</evidence>
<comment type="subcellular location">
    <subcellularLocation>
        <location evidence="5">Secreted</location>
    </subcellularLocation>
</comment>
<dbReference type="InterPro" id="IPR045032">
    <property type="entry name" value="PEL"/>
</dbReference>
<name>A0A4Q7VB81_9BURK</name>
<dbReference type="InterPro" id="IPR018040">
    <property type="entry name" value="Pectinesterase_Tyr_AS"/>
</dbReference>
<evidence type="ECO:0000256" key="2">
    <source>
        <dbReference type="ARBA" id="ARBA00023085"/>
    </source>
</evidence>
<gene>
    <name evidence="9" type="ORF">EV670_3635</name>
</gene>
<comment type="similarity">
    <text evidence="5">Belongs to the polysaccharide lyase 1 family.</text>
</comment>
<evidence type="ECO:0000256" key="3">
    <source>
        <dbReference type="ARBA" id="ARBA00023239"/>
    </source>
</evidence>
<evidence type="ECO:0000313" key="9">
    <source>
        <dbReference type="EMBL" id="RZT91958.1"/>
    </source>
</evidence>
<dbReference type="GO" id="GO:0005576">
    <property type="term" value="C:extracellular region"/>
    <property type="evidence" value="ECO:0007669"/>
    <property type="project" value="UniProtKB-SubCell"/>
</dbReference>
<dbReference type="RefSeq" id="WP_165393359.1">
    <property type="nucleotide sequence ID" value="NZ_SHKP01000010.1"/>
</dbReference>